<dbReference type="GO" id="GO:0010436">
    <property type="term" value="F:carotenoid dioxygenase activity"/>
    <property type="evidence" value="ECO:0007669"/>
    <property type="project" value="TreeGrafter"/>
</dbReference>
<comment type="similarity">
    <text evidence="1">Belongs to the carotenoid oxygenase family.</text>
</comment>
<dbReference type="InterPro" id="IPR004294">
    <property type="entry name" value="Carotenoid_Oase"/>
</dbReference>
<reference evidence="5" key="1">
    <citation type="submission" date="2021-10" db="EMBL/GenBank/DDBJ databases">
        <title>Tropical sea cucumber genome reveals ecological adaptation and Cuvierian tubules defense mechanism.</title>
        <authorList>
            <person name="Chen T."/>
        </authorList>
    </citation>
    <scope>NUCLEOTIDE SEQUENCE</scope>
    <source>
        <strain evidence="5">Nanhai2018</strain>
        <tissue evidence="5">Muscle</tissue>
    </source>
</reference>
<evidence type="ECO:0000313" key="5">
    <source>
        <dbReference type="EMBL" id="KAJ8021681.1"/>
    </source>
</evidence>
<proteinExistence type="inferred from homology"/>
<keyword evidence="2 4" id="KW-0479">Metal-binding</keyword>
<name>A0A9Q1BBD8_HOLLE</name>
<evidence type="ECO:0000313" key="6">
    <source>
        <dbReference type="Proteomes" id="UP001152320"/>
    </source>
</evidence>
<dbReference type="GO" id="GO:0003834">
    <property type="term" value="F:beta-carotene 15,15'-dioxygenase activity"/>
    <property type="evidence" value="ECO:0007669"/>
    <property type="project" value="TreeGrafter"/>
</dbReference>
<keyword evidence="6" id="KW-1185">Reference proteome</keyword>
<evidence type="ECO:0000256" key="2">
    <source>
        <dbReference type="ARBA" id="ARBA00022723"/>
    </source>
</evidence>
<evidence type="ECO:0000256" key="3">
    <source>
        <dbReference type="ARBA" id="ARBA00023004"/>
    </source>
</evidence>
<feature type="binding site" evidence="4">
    <location>
        <position position="542"/>
    </location>
    <ligand>
        <name>Fe cation</name>
        <dbReference type="ChEBI" id="CHEBI:24875"/>
        <note>catalytic</note>
    </ligand>
</feature>
<dbReference type="GO" id="GO:0042574">
    <property type="term" value="P:retinal metabolic process"/>
    <property type="evidence" value="ECO:0007669"/>
    <property type="project" value="TreeGrafter"/>
</dbReference>
<protein>
    <submittedName>
        <fullName evidence="5">Beta,beta-carotene 15,15'-dioxygenase</fullName>
    </submittedName>
</protein>
<comment type="caution">
    <text evidence="5">The sequence shown here is derived from an EMBL/GenBank/DDBJ whole genome shotgun (WGS) entry which is preliminary data.</text>
</comment>
<organism evidence="5 6">
    <name type="scientific">Holothuria leucospilota</name>
    <name type="common">Black long sea cucumber</name>
    <name type="synonym">Mertensiothuria leucospilota</name>
    <dbReference type="NCBI Taxonomy" id="206669"/>
    <lineage>
        <taxon>Eukaryota</taxon>
        <taxon>Metazoa</taxon>
        <taxon>Echinodermata</taxon>
        <taxon>Eleutherozoa</taxon>
        <taxon>Echinozoa</taxon>
        <taxon>Holothuroidea</taxon>
        <taxon>Aspidochirotacea</taxon>
        <taxon>Aspidochirotida</taxon>
        <taxon>Holothuriidae</taxon>
        <taxon>Holothuria</taxon>
    </lineage>
</organism>
<comment type="cofactor">
    <cofactor evidence="4">
        <name>Fe(2+)</name>
        <dbReference type="ChEBI" id="CHEBI:29033"/>
    </cofactor>
    <text evidence="4">Binds 1 Fe(2+) ion per subunit.</text>
</comment>
<feature type="binding site" evidence="4">
    <location>
        <position position="178"/>
    </location>
    <ligand>
        <name>Fe cation</name>
        <dbReference type="ChEBI" id="CHEBI:24875"/>
        <note>catalytic</note>
    </ligand>
</feature>
<evidence type="ECO:0000256" key="1">
    <source>
        <dbReference type="ARBA" id="ARBA00006787"/>
    </source>
</evidence>
<evidence type="ECO:0000256" key="4">
    <source>
        <dbReference type="PIRSR" id="PIRSR604294-1"/>
    </source>
</evidence>
<dbReference type="GO" id="GO:0046872">
    <property type="term" value="F:metal ion binding"/>
    <property type="evidence" value="ECO:0007669"/>
    <property type="project" value="UniProtKB-KW"/>
</dbReference>
<gene>
    <name evidence="5" type="ORF">HOLleu_38955</name>
</gene>
<dbReference type="OrthoDB" id="407010at2759"/>
<dbReference type="GO" id="GO:0016121">
    <property type="term" value="P:carotene catabolic process"/>
    <property type="evidence" value="ECO:0007669"/>
    <property type="project" value="TreeGrafter"/>
</dbReference>
<dbReference type="Proteomes" id="UP001152320">
    <property type="component" value="Chromosome 21"/>
</dbReference>
<dbReference type="EMBL" id="JAIZAY010000021">
    <property type="protein sequence ID" value="KAJ8021681.1"/>
    <property type="molecule type" value="Genomic_DNA"/>
</dbReference>
<dbReference type="PANTHER" id="PTHR10543:SF132">
    <property type="entry name" value="BETA,BETA-CAROTENE 15,15'-DIOXYGENASE"/>
    <property type="match status" value="1"/>
</dbReference>
<dbReference type="PANTHER" id="PTHR10543">
    <property type="entry name" value="BETA-CAROTENE DIOXYGENASE"/>
    <property type="match status" value="1"/>
</dbReference>
<sequence>MGKEDPNFGVLFKSVKTERADPVETTIKGFVPTWLSGSLLRNGPGKFEVGEEKYKHWFDGLALMHKFSFRDGKVYYQSRFLLSDAYKKACKYNKIILSEFGTLGVPDPCRTIFERFASRFIPLNITDNNLINFFRIGDEVYTSTETFNPRKINVEDLSSDPKKMNLLYTMGLATASAHAQKDRDGNTYNIGTTYIGGSAYNIIKFTPGKTGTLSLPLHTRMIMNNVLLYVTFLLHTHDPSKSAETVCSIPARSLTRPSYYHSFGMTDNYFVFLEQTLYCNVSKLAMSAILKIPVRHCLEYEPEDESFFHVVEKKTGKITTVKYRTVALFGMHVVNSYEEDGHIVFDICCYHDDAILNKFYLDYLRQGDKNGERSFPRPELRRFVLPLNVDSDTPVGVNIVSLPDTHATAMLRDDGTVFLNYEIVSEVGIDMPRINYDKFNGRKYRYAFGCANQGSGDFMNSVVKVDLKTKKCKTWYEKFCYPSEAIFIERPNATEEDDGIVMTTVIDTIREQSFLLILDANSFEEVARAEIPKGIHYPMTFHGEYVD</sequence>
<dbReference type="AlphaFoldDB" id="A0A9Q1BBD8"/>
<feature type="binding site" evidence="4">
    <location>
        <position position="332"/>
    </location>
    <ligand>
        <name>Fe cation</name>
        <dbReference type="ChEBI" id="CHEBI:24875"/>
        <note>catalytic</note>
    </ligand>
</feature>
<accession>A0A9Q1BBD8</accession>
<feature type="binding site" evidence="4">
    <location>
        <position position="261"/>
    </location>
    <ligand>
        <name>Fe cation</name>
        <dbReference type="ChEBI" id="CHEBI:24875"/>
        <note>catalytic</note>
    </ligand>
</feature>
<dbReference type="Pfam" id="PF03055">
    <property type="entry name" value="RPE65"/>
    <property type="match status" value="1"/>
</dbReference>
<keyword evidence="3 4" id="KW-0408">Iron</keyword>